<keyword evidence="4" id="KW-0963">Cytoplasm</keyword>
<dbReference type="CDD" id="cd06503">
    <property type="entry name" value="ATP-synt_Fo_b"/>
    <property type="match status" value="1"/>
</dbReference>
<dbReference type="Proteomes" id="UP000291469">
    <property type="component" value="Chromosome"/>
</dbReference>
<dbReference type="GO" id="GO:0051301">
    <property type="term" value="P:cell division"/>
    <property type="evidence" value="ECO:0007669"/>
    <property type="project" value="UniProtKB-KW"/>
</dbReference>
<evidence type="ECO:0000256" key="5">
    <source>
        <dbReference type="ARBA" id="ARBA00022618"/>
    </source>
</evidence>
<evidence type="ECO:0000256" key="3">
    <source>
        <dbReference type="ARBA" id="ARBA00018787"/>
    </source>
</evidence>
<dbReference type="RefSeq" id="WP_131153123.1">
    <property type="nucleotide sequence ID" value="NZ_CP036402.1"/>
</dbReference>
<dbReference type="OrthoDB" id="5198800at2"/>
<dbReference type="PANTHER" id="PTHR35794">
    <property type="entry name" value="CELL DIVISION PROTEIN DIVIVA"/>
    <property type="match status" value="1"/>
</dbReference>
<dbReference type="NCBIfam" id="TIGR03544">
    <property type="entry name" value="DivI1A_domain"/>
    <property type="match status" value="1"/>
</dbReference>
<evidence type="ECO:0000256" key="7">
    <source>
        <dbReference type="ARBA" id="ARBA00023306"/>
    </source>
</evidence>
<protein>
    <recommendedName>
        <fullName evidence="3">Cell wall synthesis protein Wag31</fullName>
    </recommendedName>
    <alternativeName>
        <fullName evidence="8">Antigen 84</fullName>
    </alternativeName>
</protein>
<feature type="region of interest" description="Disordered" evidence="10">
    <location>
        <begin position="179"/>
        <end position="267"/>
    </location>
</feature>
<evidence type="ECO:0000256" key="2">
    <source>
        <dbReference type="ARBA" id="ARBA00009008"/>
    </source>
</evidence>
<evidence type="ECO:0000256" key="4">
    <source>
        <dbReference type="ARBA" id="ARBA00022490"/>
    </source>
</evidence>
<comment type="similarity">
    <text evidence="2">Belongs to the DivIVA family.</text>
</comment>
<evidence type="ECO:0000313" key="12">
    <source>
        <dbReference type="Proteomes" id="UP000291469"/>
    </source>
</evidence>
<dbReference type="PANTHER" id="PTHR35794:SF2">
    <property type="entry name" value="CELL DIVISION PROTEIN DIVIVA"/>
    <property type="match status" value="1"/>
</dbReference>
<proteinExistence type="inferred from homology"/>
<dbReference type="InterPro" id="IPR007793">
    <property type="entry name" value="DivIVA_fam"/>
</dbReference>
<name>A0A411YAA3_9ACTN</name>
<feature type="compositionally biased region" description="Basic and acidic residues" evidence="10">
    <location>
        <begin position="202"/>
        <end position="216"/>
    </location>
</feature>
<evidence type="ECO:0000313" key="11">
    <source>
        <dbReference type="EMBL" id="QBI18125.1"/>
    </source>
</evidence>
<sequence length="267" mass="29806">MSLTSRDVLNTEFPEKRKGYDGEEVDRFLDRVAARMAELEQERDNLRARVDELERAQAEQPAAESTAEAQAGVADASEQSRLIERALVRAEQIADQTIADAEEEAERLRQEARTEADQVLERARHEADQLRQRVEEEVARERAATREGVERVRRAIAELRQFRDDYRDQVRAVVAEQLTALDRAGDVPDLPESIEQLGDLHVGGDSRGGDRERTPDDPPEPPSEAAERTPSGAPDEGAQLSPQEASALSAELWGPPTGLEEPDDQQR</sequence>
<dbReference type="InterPro" id="IPR019933">
    <property type="entry name" value="DivIVA_domain"/>
</dbReference>
<accession>A0A411YAA3</accession>
<dbReference type="GO" id="GO:0005737">
    <property type="term" value="C:cytoplasm"/>
    <property type="evidence" value="ECO:0007669"/>
    <property type="project" value="UniProtKB-SubCell"/>
</dbReference>
<dbReference type="Gene3D" id="6.10.250.660">
    <property type="match status" value="1"/>
</dbReference>
<reference evidence="11 12" key="1">
    <citation type="submission" date="2019-01" db="EMBL/GenBank/DDBJ databases">
        <title>Egibacter rhizosphaerae EGI 80759T.</title>
        <authorList>
            <person name="Chen D.-D."/>
            <person name="Tian Y."/>
            <person name="Jiao J.-Y."/>
            <person name="Zhang X.-T."/>
            <person name="Zhang Y.-G."/>
            <person name="Zhang Y."/>
            <person name="Xiao M."/>
            <person name="Shu W.-S."/>
            <person name="Li W.-J."/>
        </authorList>
    </citation>
    <scope>NUCLEOTIDE SEQUENCE [LARGE SCALE GENOMIC DNA]</scope>
    <source>
        <strain evidence="11 12">EGI 80759</strain>
    </source>
</reference>
<comment type="subcellular location">
    <subcellularLocation>
        <location evidence="1">Cytoplasm</location>
    </subcellularLocation>
</comment>
<evidence type="ECO:0000256" key="8">
    <source>
        <dbReference type="ARBA" id="ARBA00031737"/>
    </source>
</evidence>
<keyword evidence="7" id="KW-0131">Cell cycle</keyword>
<evidence type="ECO:0000256" key="6">
    <source>
        <dbReference type="ARBA" id="ARBA00023054"/>
    </source>
</evidence>
<dbReference type="Pfam" id="PF05103">
    <property type="entry name" value="DivIVA"/>
    <property type="match status" value="1"/>
</dbReference>
<feature type="region of interest" description="Disordered" evidence="10">
    <location>
        <begin position="50"/>
        <end position="78"/>
    </location>
</feature>
<organism evidence="11 12">
    <name type="scientific">Egibacter rhizosphaerae</name>
    <dbReference type="NCBI Taxonomy" id="1670831"/>
    <lineage>
        <taxon>Bacteria</taxon>
        <taxon>Bacillati</taxon>
        <taxon>Actinomycetota</taxon>
        <taxon>Nitriliruptoria</taxon>
        <taxon>Egibacterales</taxon>
        <taxon>Egibacteraceae</taxon>
        <taxon>Egibacter</taxon>
    </lineage>
</organism>
<dbReference type="EMBL" id="CP036402">
    <property type="protein sequence ID" value="QBI18125.1"/>
    <property type="molecule type" value="Genomic_DNA"/>
</dbReference>
<keyword evidence="12" id="KW-1185">Reference proteome</keyword>
<dbReference type="AlphaFoldDB" id="A0A411YAA3"/>
<dbReference type="KEGG" id="erz:ER308_00085"/>
<keyword evidence="5" id="KW-0132">Cell division</keyword>
<feature type="region of interest" description="Disordered" evidence="10">
    <location>
        <begin position="1"/>
        <end position="21"/>
    </location>
</feature>
<feature type="coiled-coil region" evidence="9">
    <location>
        <begin position="91"/>
        <end position="169"/>
    </location>
</feature>
<evidence type="ECO:0000256" key="9">
    <source>
        <dbReference type="SAM" id="Coils"/>
    </source>
</evidence>
<evidence type="ECO:0000256" key="1">
    <source>
        <dbReference type="ARBA" id="ARBA00004496"/>
    </source>
</evidence>
<gene>
    <name evidence="11" type="ORF">ER308_00085</name>
</gene>
<keyword evidence="6 9" id="KW-0175">Coiled coil</keyword>
<evidence type="ECO:0000256" key="10">
    <source>
        <dbReference type="SAM" id="MobiDB-lite"/>
    </source>
</evidence>